<evidence type="ECO:0000313" key="3">
    <source>
        <dbReference type="Proteomes" id="UP000265520"/>
    </source>
</evidence>
<feature type="compositionally biased region" description="Polar residues" evidence="1">
    <location>
        <begin position="19"/>
        <end position="48"/>
    </location>
</feature>
<feature type="non-terminal residue" evidence="2">
    <location>
        <position position="48"/>
    </location>
</feature>
<comment type="caution">
    <text evidence="2">The sequence shown here is derived from an EMBL/GenBank/DDBJ whole genome shotgun (WGS) entry which is preliminary data.</text>
</comment>
<keyword evidence="3" id="KW-1185">Reference proteome</keyword>
<dbReference type="EMBL" id="LXQA011140143">
    <property type="protein sequence ID" value="MCI86422.1"/>
    <property type="molecule type" value="Genomic_DNA"/>
</dbReference>
<evidence type="ECO:0000256" key="1">
    <source>
        <dbReference type="SAM" id="MobiDB-lite"/>
    </source>
</evidence>
<organism evidence="2 3">
    <name type="scientific">Trifolium medium</name>
    <dbReference type="NCBI Taxonomy" id="97028"/>
    <lineage>
        <taxon>Eukaryota</taxon>
        <taxon>Viridiplantae</taxon>
        <taxon>Streptophyta</taxon>
        <taxon>Embryophyta</taxon>
        <taxon>Tracheophyta</taxon>
        <taxon>Spermatophyta</taxon>
        <taxon>Magnoliopsida</taxon>
        <taxon>eudicotyledons</taxon>
        <taxon>Gunneridae</taxon>
        <taxon>Pentapetalae</taxon>
        <taxon>rosids</taxon>
        <taxon>fabids</taxon>
        <taxon>Fabales</taxon>
        <taxon>Fabaceae</taxon>
        <taxon>Papilionoideae</taxon>
        <taxon>50 kb inversion clade</taxon>
        <taxon>NPAAA clade</taxon>
        <taxon>Hologalegina</taxon>
        <taxon>IRL clade</taxon>
        <taxon>Trifolieae</taxon>
        <taxon>Trifolium</taxon>
    </lineage>
</organism>
<name>A0A392VG59_9FABA</name>
<dbReference type="Proteomes" id="UP000265520">
    <property type="component" value="Unassembled WGS sequence"/>
</dbReference>
<evidence type="ECO:0000313" key="2">
    <source>
        <dbReference type="EMBL" id="MCI86422.1"/>
    </source>
</evidence>
<reference evidence="2 3" key="1">
    <citation type="journal article" date="2018" name="Front. Plant Sci.">
        <title>Red Clover (Trifolium pratense) and Zigzag Clover (T. medium) - A Picture of Genomic Similarities and Differences.</title>
        <authorList>
            <person name="Dluhosova J."/>
            <person name="Istvanek J."/>
            <person name="Nedelnik J."/>
            <person name="Repkova J."/>
        </authorList>
    </citation>
    <scope>NUCLEOTIDE SEQUENCE [LARGE SCALE GENOMIC DNA]</scope>
    <source>
        <strain evidence="3">cv. 10/8</strain>
        <tissue evidence="2">Leaf</tissue>
    </source>
</reference>
<sequence length="48" mass="5074">MESAMITVVKRKKEAIANKSGSKGRLSQSHNPSCSLTPSLPASCSVQK</sequence>
<feature type="region of interest" description="Disordered" evidence="1">
    <location>
        <begin position="15"/>
        <end position="48"/>
    </location>
</feature>
<protein>
    <submittedName>
        <fullName evidence="2">Uncharacterized protein</fullName>
    </submittedName>
</protein>
<accession>A0A392VG59</accession>
<dbReference type="AlphaFoldDB" id="A0A392VG59"/>
<proteinExistence type="predicted"/>